<dbReference type="eggNOG" id="ENOG50333ZF">
    <property type="taxonomic scope" value="Bacteria"/>
</dbReference>
<organism evidence="2 3">
    <name type="scientific">Ethanoligenens harbinense (strain DSM 18485 / JCM 12961 / CGMCC 1.5033 / YUAN-3)</name>
    <dbReference type="NCBI Taxonomy" id="663278"/>
    <lineage>
        <taxon>Bacteria</taxon>
        <taxon>Bacillati</taxon>
        <taxon>Bacillota</taxon>
        <taxon>Clostridia</taxon>
        <taxon>Eubacteriales</taxon>
        <taxon>Oscillospiraceae</taxon>
        <taxon>Ethanoligenens</taxon>
    </lineage>
</organism>
<dbReference type="HOGENOM" id="CLU_2423143_0_0_9"/>
<proteinExistence type="predicted"/>
<dbReference type="RefSeq" id="WP_013484415.1">
    <property type="nucleotide sequence ID" value="NC_014828.1"/>
</dbReference>
<name>E6U8P3_ETHHY</name>
<dbReference type="EMBL" id="CP002400">
    <property type="protein sequence ID" value="ADU26034.1"/>
    <property type="molecule type" value="Genomic_DNA"/>
</dbReference>
<dbReference type="AlphaFoldDB" id="E6U8P3"/>
<dbReference type="Pfam" id="PF13031">
    <property type="entry name" value="DUF3892"/>
    <property type="match status" value="1"/>
</dbReference>
<evidence type="ECO:0000313" key="2">
    <source>
        <dbReference type="EMBL" id="ADU26034.1"/>
    </source>
</evidence>
<sequence length="91" mass="10307">MQATKIRMKPGRSSSDELTEIDSIYLTGCQQVGYYKKEDIHNYLIGRPGNIQVNIYPYPNIVPATSSRGEKYVRSTPDSSLKDNLLNLPRT</sequence>
<dbReference type="Proteomes" id="UP000001551">
    <property type="component" value="Chromosome"/>
</dbReference>
<evidence type="ECO:0008006" key="4">
    <source>
        <dbReference type="Google" id="ProtNLM"/>
    </source>
</evidence>
<accession>E6U8P3</accession>
<dbReference type="KEGG" id="eha:Ethha_0449"/>
<evidence type="ECO:0000313" key="3">
    <source>
        <dbReference type="Proteomes" id="UP000001551"/>
    </source>
</evidence>
<evidence type="ECO:0000256" key="1">
    <source>
        <dbReference type="SAM" id="MobiDB-lite"/>
    </source>
</evidence>
<gene>
    <name evidence="2" type="ordered locus">Ethha_0449</name>
</gene>
<keyword evidence="3" id="KW-1185">Reference proteome</keyword>
<feature type="region of interest" description="Disordered" evidence="1">
    <location>
        <begin position="69"/>
        <end position="91"/>
    </location>
</feature>
<dbReference type="InterPro" id="IPR024997">
    <property type="entry name" value="DUF3892"/>
</dbReference>
<reference evidence="2 3" key="1">
    <citation type="submission" date="2010-12" db="EMBL/GenBank/DDBJ databases">
        <title>Complete sequence of Ethanoligenens harbinense YUAN-3.</title>
        <authorList>
            <person name="Lucas S."/>
            <person name="Copeland A."/>
            <person name="Lapidus A."/>
            <person name="Cheng J.-F."/>
            <person name="Bruce D."/>
            <person name="Goodwin L."/>
            <person name="Pitluck S."/>
            <person name="Chertkov O."/>
            <person name="Misra M."/>
            <person name="Detter J.C."/>
            <person name="Han C."/>
            <person name="Tapia R."/>
            <person name="Land M."/>
            <person name="Hauser L."/>
            <person name="Jeffries C."/>
            <person name="Kyrpides N."/>
            <person name="Ivanova N."/>
            <person name="Mikhailova N."/>
            <person name="Wang A."/>
            <person name="Mouttaki H."/>
            <person name="He Z."/>
            <person name="Zhou J."/>
            <person name="Hemme C.L."/>
            <person name="Woyke T."/>
        </authorList>
    </citation>
    <scope>NUCLEOTIDE SEQUENCE [LARGE SCALE GENOMIC DNA]</scope>
    <source>
        <strain evidence="3">DSM 18485 / JCM 12961 / CGMCC 1.5033 / YUAN-3</strain>
    </source>
</reference>
<protein>
    <recommendedName>
        <fullName evidence="4">DUF3892 domain-containing protein</fullName>
    </recommendedName>
</protein>